<keyword evidence="5" id="KW-1185">Reference proteome</keyword>
<dbReference type="GO" id="GO:0055052">
    <property type="term" value="C:ATP-binding cassette (ABC) transporter complex, substrate-binding subunit-containing"/>
    <property type="evidence" value="ECO:0007669"/>
    <property type="project" value="TreeGrafter"/>
</dbReference>
<dbReference type="PROSITE" id="PS51257">
    <property type="entry name" value="PROKAR_LIPOPROTEIN"/>
    <property type="match status" value="1"/>
</dbReference>
<evidence type="ECO:0000256" key="3">
    <source>
        <dbReference type="ARBA" id="ARBA00022729"/>
    </source>
</evidence>
<dbReference type="SUPFAM" id="SSF53850">
    <property type="entry name" value="Periplasmic binding protein-like II"/>
    <property type="match status" value="1"/>
</dbReference>
<dbReference type="Pfam" id="PF13416">
    <property type="entry name" value="SBP_bac_8"/>
    <property type="match status" value="1"/>
</dbReference>
<comment type="caution">
    <text evidence="4">The sequence shown here is derived from an EMBL/GenBank/DDBJ whole genome shotgun (WGS) entry which is preliminary data.</text>
</comment>
<dbReference type="PANTHER" id="PTHR30061:SF50">
    <property type="entry name" value="MALTOSE_MALTODEXTRIN-BINDING PERIPLASMIC PROTEIN"/>
    <property type="match status" value="1"/>
</dbReference>
<dbReference type="AlphaFoldDB" id="A0A087AN72"/>
<keyword evidence="2" id="KW-0813">Transport</keyword>
<dbReference type="RefSeq" id="WP_033507645.1">
    <property type="nucleotide sequence ID" value="NZ_JGYX01000006.1"/>
</dbReference>
<comment type="similarity">
    <text evidence="1">Belongs to the bacterial solute-binding protein 1 family.</text>
</comment>
<keyword evidence="3" id="KW-0732">Signal</keyword>
<dbReference type="PANTHER" id="PTHR30061">
    <property type="entry name" value="MALTOSE-BINDING PERIPLASMIC PROTEIN"/>
    <property type="match status" value="1"/>
</dbReference>
<dbReference type="EMBL" id="JGYX01000006">
    <property type="protein sequence ID" value="KFI60222.1"/>
    <property type="molecule type" value="Genomic_DNA"/>
</dbReference>
<organism evidence="4 5">
    <name type="scientific">Bifidobacterium pullorum subsp. gallinarum</name>
    <dbReference type="NCBI Taxonomy" id="78344"/>
    <lineage>
        <taxon>Bacteria</taxon>
        <taxon>Bacillati</taxon>
        <taxon>Actinomycetota</taxon>
        <taxon>Actinomycetes</taxon>
        <taxon>Bifidobacteriales</taxon>
        <taxon>Bifidobacteriaceae</taxon>
        <taxon>Bifidobacterium</taxon>
    </lineage>
</organism>
<accession>A0A087AN72</accession>
<dbReference type="OrthoDB" id="358201at2"/>
<protein>
    <submittedName>
        <fullName evidence="4">Sugar ABC transporter binding protein</fullName>
    </submittedName>
</protein>
<gene>
    <name evidence="4" type="ORF">BIGA_1725</name>
</gene>
<dbReference type="Proteomes" id="UP000029046">
    <property type="component" value="Unassembled WGS sequence"/>
</dbReference>
<dbReference type="GO" id="GO:0015768">
    <property type="term" value="P:maltose transport"/>
    <property type="evidence" value="ECO:0007669"/>
    <property type="project" value="TreeGrafter"/>
</dbReference>
<name>A0A087AN72_9BIFI</name>
<dbReference type="eggNOG" id="COG1653">
    <property type="taxonomic scope" value="Bacteria"/>
</dbReference>
<sequence length="426" mass="45300">MKHTPWKTAVAAVAGTSLLLGLGACGRSEDKPAGASEGAVTSIDSEPATGDLTVWAMGNEGDLLGDFVDGFKEENPDVNITVTAIPWASAHDKIQTAIAAGTVPDVIQMGTTWMADFADAFAPVPENFDLSDFSAGPLEAGQVDGEQLGVPWYVDSHVLYYRTDIAAQAGWDHAPETLDELRQMAEDVKQVDGVENGMYISPSGADSWQGTLWAFFSSGVSLMDDEGNWTLDTPEMHEATEYIDGFFKNGIIGTNLDVTPGVSITQFINGQTPIMTGGPTSISQIADQGGDSDSYATAVIPKGESSTSFVGGADFVVMDEAANPDAGWKFIQWMTEPETQIEWYKTATVLPSSQSAWEDETLAGDEKLAAYGEQLKSTQAPPAVPTWAQVSAAGDRIMEQIYKGQLTVDEGLKNLQAEAESIGTGE</sequence>
<dbReference type="Gene3D" id="3.40.190.10">
    <property type="entry name" value="Periplasmic binding protein-like II"/>
    <property type="match status" value="2"/>
</dbReference>
<dbReference type="InterPro" id="IPR006059">
    <property type="entry name" value="SBP"/>
</dbReference>
<evidence type="ECO:0000313" key="4">
    <source>
        <dbReference type="EMBL" id="KFI60222.1"/>
    </source>
</evidence>
<evidence type="ECO:0000313" key="5">
    <source>
        <dbReference type="Proteomes" id="UP000029046"/>
    </source>
</evidence>
<evidence type="ECO:0000256" key="2">
    <source>
        <dbReference type="ARBA" id="ARBA00022448"/>
    </source>
</evidence>
<evidence type="ECO:0000256" key="1">
    <source>
        <dbReference type="ARBA" id="ARBA00008520"/>
    </source>
</evidence>
<reference evidence="4 5" key="1">
    <citation type="submission" date="2014-03" db="EMBL/GenBank/DDBJ databases">
        <title>Genomics of Bifidobacteria.</title>
        <authorList>
            <person name="Ventura M."/>
            <person name="Milani C."/>
            <person name="Lugli G.A."/>
        </authorList>
    </citation>
    <scope>NUCLEOTIDE SEQUENCE [LARGE SCALE GENOMIC DNA]</scope>
    <source>
        <strain evidence="4 5">LMG 11586</strain>
    </source>
</reference>
<dbReference type="GO" id="GO:1901982">
    <property type="term" value="F:maltose binding"/>
    <property type="evidence" value="ECO:0007669"/>
    <property type="project" value="TreeGrafter"/>
</dbReference>
<dbReference type="GO" id="GO:0042956">
    <property type="term" value="P:maltodextrin transmembrane transport"/>
    <property type="evidence" value="ECO:0007669"/>
    <property type="project" value="TreeGrafter"/>
</dbReference>
<proteinExistence type="inferred from homology"/>